<dbReference type="STRING" id="4565.A0A3B5ZNQ4"/>
<proteinExistence type="predicted"/>
<dbReference type="InterPro" id="IPR027417">
    <property type="entry name" value="P-loop_NTPase"/>
</dbReference>
<dbReference type="Gramene" id="TraesCS1D02G040448.1">
    <property type="protein sequence ID" value="TraesCS1D02G040448.1.cds1"/>
    <property type="gene ID" value="TraesCS1D02G040448"/>
</dbReference>
<dbReference type="GO" id="GO:0006952">
    <property type="term" value="P:defense response"/>
    <property type="evidence" value="ECO:0007669"/>
    <property type="project" value="InterPro"/>
</dbReference>
<evidence type="ECO:0000313" key="3">
    <source>
        <dbReference type="Proteomes" id="UP000019116"/>
    </source>
</evidence>
<keyword evidence="3" id="KW-1185">Reference proteome</keyword>
<dbReference type="Gene3D" id="1.10.8.430">
    <property type="entry name" value="Helical domain of apoptotic protease-activating factors"/>
    <property type="match status" value="1"/>
</dbReference>
<dbReference type="Proteomes" id="UP000019116">
    <property type="component" value="Chromosome 1D"/>
</dbReference>
<dbReference type="Gramene" id="TraesCS1D03G0081700.1">
    <property type="protein sequence ID" value="TraesCS1D03G0081700.1.CDS1"/>
    <property type="gene ID" value="TraesCS1D03G0081700"/>
</dbReference>
<protein>
    <recommendedName>
        <fullName evidence="1">Disease resistance protein winged helix domain-containing protein</fullName>
    </recommendedName>
</protein>
<dbReference type="SMR" id="A0A3B5ZNQ4"/>
<dbReference type="PANTHER" id="PTHR23155">
    <property type="entry name" value="DISEASE RESISTANCE PROTEIN RP"/>
    <property type="match status" value="1"/>
</dbReference>
<dbReference type="Gene3D" id="1.10.10.10">
    <property type="entry name" value="Winged helix-like DNA-binding domain superfamily/Winged helix DNA-binding domain"/>
    <property type="match status" value="1"/>
</dbReference>
<sequence>MILDRCGGSPLAAKAFGSMLCNRTSMKEWKNVLTRSIDGNEKIGTFAILKLNYDDLLSHLQQCFACYAVFSKDYQIDVEILVQLWMEHEGDNFETVGKEFFKNLTWRSFFQEGKQTPKVHSGGRFVLEQYARYMILYMTLPHLLWGNIVLPCMLSSL</sequence>
<dbReference type="EnsemblPlants" id="TraesCS1D02G040448.1">
    <property type="protein sequence ID" value="TraesCS1D02G040448.1.cds1"/>
    <property type="gene ID" value="TraesCS1D02G040448"/>
</dbReference>
<dbReference type="InterPro" id="IPR058922">
    <property type="entry name" value="WHD_DRP"/>
</dbReference>
<dbReference type="Gramene" id="TraesCLE_scaffold_141438_01G000100.1">
    <property type="protein sequence ID" value="TraesCLE_scaffold_141438_01G000100.1"/>
    <property type="gene ID" value="TraesCLE_scaffold_141438_01G000100"/>
</dbReference>
<dbReference type="Pfam" id="PF23559">
    <property type="entry name" value="WHD_DRP"/>
    <property type="match status" value="1"/>
</dbReference>
<organism evidence="2">
    <name type="scientific">Triticum aestivum</name>
    <name type="common">Wheat</name>
    <dbReference type="NCBI Taxonomy" id="4565"/>
    <lineage>
        <taxon>Eukaryota</taxon>
        <taxon>Viridiplantae</taxon>
        <taxon>Streptophyta</taxon>
        <taxon>Embryophyta</taxon>
        <taxon>Tracheophyta</taxon>
        <taxon>Spermatophyta</taxon>
        <taxon>Magnoliopsida</taxon>
        <taxon>Liliopsida</taxon>
        <taxon>Poales</taxon>
        <taxon>Poaceae</taxon>
        <taxon>BOP clade</taxon>
        <taxon>Pooideae</taxon>
        <taxon>Triticodae</taxon>
        <taxon>Triticeae</taxon>
        <taxon>Triticinae</taxon>
        <taxon>Triticum</taxon>
    </lineage>
</organism>
<evidence type="ECO:0000259" key="1">
    <source>
        <dbReference type="Pfam" id="PF23559"/>
    </source>
</evidence>
<reference evidence="2" key="1">
    <citation type="submission" date="2018-08" db="EMBL/GenBank/DDBJ databases">
        <authorList>
            <person name="Rossello M."/>
        </authorList>
    </citation>
    <scope>NUCLEOTIDE SEQUENCE [LARGE SCALE GENOMIC DNA]</scope>
    <source>
        <strain evidence="2">cv. Chinese Spring</strain>
    </source>
</reference>
<dbReference type="SUPFAM" id="SSF52540">
    <property type="entry name" value="P-loop containing nucleoside triphosphate hydrolases"/>
    <property type="match status" value="1"/>
</dbReference>
<dbReference type="InterPro" id="IPR036388">
    <property type="entry name" value="WH-like_DNA-bd_sf"/>
</dbReference>
<dbReference type="InterPro" id="IPR044974">
    <property type="entry name" value="Disease_R_plants"/>
</dbReference>
<dbReference type="OrthoDB" id="37484at2759"/>
<reference evidence="2" key="2">
    <citation type="submission" date="2018-10" db="UniProtKB">
        <authorList>
            <consortium name="EnsemblPlants"/>
        </authorList>
    </citation>
    <scope>IDENTIFICATION</scope>
</reference>
<feature type="domain" description="Disease resistance protein winged helix" evidence="1">
    <location>
        <begin position="69"/>
        <end position="115"/>
    </location>
</feature>
<dbReference type="AlphaFoldDB" id="A0A3B5ZNQ4"/>
<dbReference type="Gramene" id="TraesROB_scaffold_124173_01G000200.1">
    <property type="protein sequence ID" value="TraesROB_scaffold_124173_01G000200.1"/>
    <property type="gene ID" value="TraesROB_scaffold_124173_01G000200"/>
</dbReference>
<name>A0A3B5ZNQ4_WHEAT</name>
<dbReference type="PANTHER" id="PTHR23155:SF860">
    <property type="entry name" value="OS01G0359800 PROTEIN"/>
    <property type="match status" value="1"/>
</dbReference>
<dbReference type="InterPro" id="IPR042197">
    <property type="entry name" value="Apaf_helical"/>
</dbReference>
<evidence type="ECO:0000313" key="2">
    <source>
        <dbReference type="EnsemblPlants" id="TraesCS1D02G040448.1.cds1"/>
    </source>
</evidence>
<accession>A0A3B5ZNQ4</accession>